<comment type="caution">
    <text evidence="7">The sequence shown here is derived from an EMBL/GenBank/DDBJ whole genome shotgun (WGS) entry which is preliminary data.</text>
</comment>
<evidence type="ECO:0000259" key="5">
    <source>
        <dbReference type="PROSITE" id="PS50404"/>
    </source>
</evidence>
<dbReference type="InterPro" id="IPR040079">
    <property type="entry name" value="Glutathione_S-Trfase"/>
</dbReference>
<protein>
    <recommendedName>
        <fullName evidence="1">glutathione transferase</fullName>
        <ecNumber evidence="1">2.5.1.18</ecNumber>
    </recommendedName>
</protein>
<dbReference type="InterPro" id="IPR045073">
    <property type="entry name" value="Omega/Tau-like"/>
</dbReference>
<dbReference type="Gene3D" id="1.20.1050.10">
    <property type="match status" value="1"/>
</dbReference>
<dbReference type="Proteomes" id="UP000823775">
    <property type="component" value="Unassembled WGS sequence"/>
</dbReference>
<dbReference type="CDD" id="cd03058">
    <property type="entry name" value="GST_N_Tau"/>
    <property type="match status" value="1"/>
</dbReference>
<dbReference type="InterPro" id="IPR004045">
    <property type="entry name" value="Glutathione_S-Trfase_N"/>
</dbReference>
<dbReference type="SUPFAM" id="SSF52833">
    <property type="entry name" value="Thioredoxin-like"/>
    <property type="match status" value="1"/>
</dbReference>
<name>A0ABS8T4B9_DATST</name>
<gene>
    <name evidence="7" type="ORF">HAX54_002307</name>
</gene>
<reference evidence="7 8" key="1">
    <citation type="journal article" date="2021" name="BMC Genomics">
        <title>Datura genome reveals duplications of psychoactive alkaloid biosynthetic genes and high mutation rate following tissue culture.</title>
        <authorList>
            <person name="Rajewski A."/>
            <person name="Carter-House D."/>
            <person name="Stajich J."/>
            <person name="Litt A."/>
        </authorList>
    </citation>
    <scope>NUCLEOTIDE SEQUENCE [LARGE SCALE GENOMIC DNA]</scope>
    <source>
        <strain evidence="7">AR-01</strain>
    </source>
</reference>
<evidence type="ECO:0000259" key="6">
    <source>
        <dbReference type="PROSITE" id="PS50405"/>
    </source>
</evidence>
<accession>A0ABS8T4B9</accession>
<proteinExistence type="inferred from homology"/>
<organism evidence="7 8">
    <name type="scientific">Datura stramonium</name>
    <name type="common">Jimsonweed</name>
    <name type="synonym">Common thornapple</name>
    <dbReference type="NCBI Taxonomy" id="4076"/>
    <lineage>
        <taxon>Eukaryota</taxon>
        <taxon>Viridiplantae</taxon>
        <taxon>Streptophyta</taxon>
        <taxon>Embryophyta</taxon>
        <taxon>Tracheophyta</taxon>
        <taxon>Spermatophyta</taxon>
        <taxon>Magnoliopsida</taxon>
        <taxon>eudicotyledons</taxon>
        <taxon>Gunneridae</taxon>
        <taxon>Pentapetalae</taxon>
        <taxon>asterids</taxon>
        <taxon>lamiids</taxon>
        <taxon>Solanales</taxon>
        <taxon>Solanaceae</taxon>
        <taxon>Solanoideae</taxon>
        <taxon>Datureae</taxon>
        <taxon>Datura</taxon>
    </lineage>
</organism>
<sequence>MGDVKLIGIWVSPFSTRIEIALKLKGIEYELIEQNPFDKSPTLVKYNPIHKKVPVLLHNGKAIVESLVILEYIDETWKEGTPLLPKDPYQRAVARFWAKFIDEKCFPEIQKLCFGSKQEKEKARDELPKLLKILDNEVKDKKFFGGDTVGFVDIVSIPITYWRGAMQEAANVEVLTNDEFPNISAWAEELQTCSIIKENLPPREKLVGAFRALF</sequence>
<dbReference type="InterPro" id="IPR036282">
    <property type="entry name" value="Glutathione-S-Trfase_C_sf"/>
</dbReference>
<evidence type="ECO:0000256" key="1">
    <source>
        <dbReference type="ARBA" id="ARBA00012452"/>
    </source>
</evidence>
<dbReference type="Gene3D" id="3.40.30.10">
    <property type="entry name" value="Glutaredoxin"/>
    <property type="match status" value="1"/>
</dbReference>
<evidence type="ECO:0000313" key="8">
    <source>
        <dbReference type="Proteomes" id="UP000823775"/>
    </source>
</evidence>
<dbReference type="PANTHER" id="PTHR11260:SF600">
    <property type="entry name" value="GLUTATHIONE TRANSFERASE"/>
    <property type="match status" value="1"/>
</dbReference>
<dbReference type="InterPro" id="IPR045074">
    <property type="entry name" value="GST_C_Tau"/>
</dbReference>
<evidence type="ECO:0000256" key="2">
    <source>
        <dbReference type="ARBA" id="ARBA00022679"/>
    </source>
</evidence>
<comment type="catalytic activity">
    <reaction evidence="3">
        <text>RX + glutathione = an S-substituted glutathione + a halide anion + H(+)</text>
        <dbReference type="Rhea" id="RHEA:16437"/>
        <dbReference type="ChEBI" id="CHEBI:15378"/>
        <dbReference type="ChEBI" id="CHEBI:16042"/>
        <dbReference type="ChEBI" id="CHEBI:17792"/>
        <dbReference type="ChEBI" id="CHEBI:57925"/>
        <dbReference type="ChEBI" id="CHEBI:90779"/>
        <dbReference type="EC" id="2.5.1.18"/>
    </reaction>
</comment>
<dbReference type="EMBL" id="JACEIK010001104">
    <property type="protein sequence ID" value="MCD7465998.1"/>
    <property type="molecule type" value="Genomic_DNA"/>
</dbReference>
<dbReference type="PROSITE" id="PS50404">
    <property type="entry name" value="GST_NTER"/>
    <property type="match status" value="1"/>
</dbReference>
<dbReference type="SUPFAM" id="SSF47616">
    <property type="entry name" value="GST C-terminal domain-like"/>
    <property type="match status" value="1"/>
</dbReference>
<dbReference type="PANTHER" id="PTHR11260">
    <property type="entry name" value="GLUTATHIONE S-TRANSFERASE, GST, SUPERFAMILY, GST DOMAIN CONTAINING"/>
    <property type="match status" value="1"/>
</dbReference>
<dbReference type="Pfam" id="PF02798">
    <property type="entry name" value="GST_N"/>
    <property type="match status" value="1"/>
</dbReference>
<comment type="similarity">
    <text evidence="4">Belongs to the GST superfamily.</text>
</comment>
<dbReference type="SFLD" id="SFLDS00019">
    <property type="entry name" value="Glutathione_Transferase_(cytos"/>
    <property type="match status" value="1"/>
</dbReference>
<dbReference type="SFLD" id="SFLDG01152">
    <property type="entry name" value="Main.3:_Omega-_and_Tau-like"/>
    <property type="match status" value="1"/>
</dbReference>
<dbReference type="InterPro" id="IPR004046">
    <property type="entry name" value="GST_C"/>
</dbReference>
<keyword evidence="2" id="KW-0808">Transferase</keyword>
<feature type="domain" description="GST C-terminal" evidence="6">
    <location>
        <begin position="87"/>
        <end position="210"/>
    </location>
</feature>
<dbReference type="Pfam" id="PF00043">
    <property type="entry name" value="GST_C"/>
    <property type="match status" value="1"/>
</dbReference>
<feature type="domain" description="GST N-terminal" evidence="5">
    <location>
        <begin position="2"/>
        <end position="81"/>
    </location>
</feature>
<dbReference type="PROSITE" id="PS50405">
    <property type="entry name" value="GST_CTER"/>
    <property type="match status" value="1"/>
</dbReference>
<dbReference type="InterPro" id="IPR036249">
    <property type="entry name" value="Thioredoxin-like_sf"/>
</dbReference>
<dbReference type="SFLD" id="SFLDG00358">
    <property type="entry name" value="Main_(cytGST)"/>
    <property type="match status" value="1"/>
</dbReference>
<evidence type="ECO:0000313" key="7">
    <source>
        <dbReference type="EMBL" id="MCD7465998.1"/>
    </source>
</evidence>
<evidence type="ECO:0000256" key="4">
    <source>
        <dbReference type="RuleBase" id="RU003494"/>
    </source>
</evidence>
<dbReference type="CDD" id="cd03185">
    <property type="entry name" value="GST_C_Tau"/>
    <property type="match status" value="1"/>
</dbReference>
<evidence type="ECO:0000256" key="3">
    <source>
        <dbReference type="ARBA" id="ARBA00047960"/>
    </source>
</evidence>
<keyword evidence="8" id="KW-1185">Reference proteome</keyword>
<dbReference type="EC" id="2.5.1.18" evidence="1"/>
<dbReference type="InterPro" id="IPR010987">
    <property type="entry name" value="Glutathione-S-Trfase_C-like"/>
</dbReference>